<dbReference type="InterPro" id="IPR002156">
    <property type="entry name" value="RNaseH_domain"/>
</dbReference>
<feature type="domain" description="RNase H type-1" evidence="2">
    <location>
        <begin position="163"/>
        <end position="237"/>
    </location>
</feature>
<feature type="non-terminal residue" evidence="3">
    <location>
        <position position="237"/>
    </location>
</feature>
<keyword evidence="4" id="KW-1185">Reference proteome</keyword>
<evidence type="ECO:0000313" key="3">
    <source>
        <dbReference type="EMBL" id="CAA0840289.1"/>
    </source>
</evidence>
<dbReference type="Gene3D" id="3.30.420.10">
    <property type="entry name" value="Ribonuclease H-like superfamily/Ribonuclease H"/>
    <property type="match status" value="1"/>
</dbReference>
<evidence type="ECO:0000259" key="2">
    <source>
        <dbReference type="PROSITE" id="PS50879"/>
    </source>
</evidence>
<dbReference type="Pfam" id="PF13456">
    <property type="entry name" value="RVT_3"/>
    <property type="match status" value="1"/>
</dbReference>
<evidence type="ECO:0000256" key="1">
    <source>
        <dbReference type="SAM" id="MobiDB-lite"/>
    </source>
</evidence>
<dbReference type="InterPro" id="IPR036397">
    <property type="entry name" value="RNaseH_sf"/>
</dbReference>
<reference evidence="3" key="1">
    <citation type="submission" date="2019-12" db="EMBL/GenBank/DDBJ databases">
        <authorList>
            <person name="Scholes J."/>
        </authorList>
    </citation>
    <scope>NUCLEOTIDE SEQUENCE</scope>
</reference>
<dbReference type="OrthoDB" id="1735624at2759"/>
<proteinExistence type="predicted"/>
<feature type="region of interest" description="Disordered" evidence="1">
    <location>
        <begin position="1"/>
        <end position="50"/>
    </location>
</feature>
<comment type="caution">
    <text evidence="3">The sequence shown here is derived from an EMBL/GenBank/DDBJ whole genome shotgun (WGS) entry which is preliminary data.</text>
</comment>
<sequence>SCYQTTVSNNKQLARRQAQSEEERINRPGGSRSKEDKQSMEKGKEKMDIQPGGEVEEIQMIEGCEERKFRIGKDLEEPIRSRLIDLVREFADIFAYTAEELTGISAEVIEHRLNIDLSVRPVKQKRRHHGAEMTKSLRRRSRSYWEQGISRKSSSLNGFEEESGGLWKLFVDGSVARSGAGLGIVLVSPKGDYLEFAAKVGFKVSNNEAEYEAVIKGLSLAKAGGARKVQVHSDSQL</sequence>
<dbReference type="PROSITE" id="PS50879">
    <property type="entry name" value="RNASE_H_1"/>
    <property type="match status" value="1"/>
</dbReference>
<feature type="compositionally biased region" description="Polar residues" evidence="1">
    <location>
        <begin position="1"/>
        <end position="12"/>
    </location>
</feature>
<dbReference type="GO" id="GO:0003676">
    <property type="term" value="F:nucleic acid binding"/>
    <property type="evidence" value="ECO:0007669"/>
    <property type="project" value="InterPro"/>
</dbReference>
<name>A0A9N7P0Q1_STRHE</name>
<protein>
    <recommendedName>
        <fullName evidence="2">RNase H type-1 domain-containing protein</fullName>
    </recommendedName>
</protein>
<dbReference type="Proteomes" id="UP001153555">
    <property type="component" value="Unassembled WGS sequence"/>
</dbReference>
<dbReference type="EMBL" id="CACSLK010032227">
    <property type="protein sequence ID" value="CAA0840289.1"/>
    <property type="molecule type" value="Genomic_DNA"/>
</dbReference>
<organism evidence="3 4">
    <name type="scientific">Striga hermonthica</name>
    <name type="common">Purple witchweed</name>
    <name type="synonym">Buchnera hermonthica</name>
    <dbReference type="NCBI Taxonomy" id="68872"/>
    <lineage>
        <taxon>Eukaryota</taxon>
        <taxon>Viridiplantae</taxon>
        <taxon>Streptophyta</taxon>
        <taxon>Embryophyta</taxon>
        <taxon>Tracheophyta</taxon>
        <taxon>Spermatophyta</taxon>
        <taxon>Magnoliopsida</taxon>
        <taxon>eudicotyledons</taxon>
        <taxon>Gunneridae</taxon>
        <taxon>Pentapetalae</taxon>
        <taxon>asterids</taxon>
        <taxon>lamiids</taxon>
        <taxon>Lamiales</taxon>
        <taxon>Orobanchaceae</taxon>
        <taxon>Buchnereae</taxon>
        <taxon>Striga</taxon>
    </lineage>
</organism>
<dbReference type="AlphaFoldDB" id="A0A9N7P0Q1"/>
<dbReference type="SUPFAM" id="SSF53098">
    <property type="entry name" value="Ribonuclease H-like"/>
    <property type="match status" value="1"/>
</dbReference>
<feature type="compositionally biased region" description="Basic and acidic residues" evidence="1">
    <location>
        <begin position="18"/>
        <end position="48"/>
    </location>
</feature>
<dbReference type="PANTHER" id="PTHR48475">
    <property type="entry name" value="RIBONUCLEASE H"/>
    <property type="match status" value="1"/>
</dbReference>
<gene>
    <name evidence="3" type="ORF">SHERM_06638</name>
</gene>
<evidence type="ECO:0000313" key="4">
    <source>
        <dbReference type="Proteomes" id="UP001153555"/>
    </source>
</evidence>
<dbReference type="GO" id="GO:0004523">
    <property type="term" value="F:RNA-DNA hybrid ribonuclease activity"/>
    <property type="evidence" value="ECO:0007669"/>
    <property type="project" value="InterPro"/>
</dbReference>
<dbReference type="PANTHER" id="PTHR48475:SF2">
    <property type="entry name" value="RIBONUCLEASE H"/>
    <property type="match status" value="1"/>
</dbReference>
<accession>A0A9N7P0Q1</accession>
<dbReference type="InterPro" id="IPR012337">
    <property type="entry name" value="RNaseH-like_sf"/>
</dbReference>
<feature type="non-terminal residue" evidence="3">
    <location>
        <position position="1"/>
    </location>
</feature>